<dbReference type="RefSeq" id="WP_069656676.1">
    <property type="nucleotide sequence ID" value="NZ_MIJF01000023.1"/>
</dbReference>
<feature type="transmembrane region" description="Helical" evidence="8">
    <location>
        <begin position="36"/>
        <end position="58"/>
    </location>
</feature>
<evidence type="ECO:0000256" key="5">
    <source>
        <dbReference type="ARBA" id="ARBA00022692"/>
    </source>
</evidence>
<keyword evidence="6 8" id="KW-1133">Transmembrane helix</keyword>
<dbReference type="Proteomes" id="UP000243739">
    <property type="component" value="Unassembled WGS sequence"/>
</dbReference>
<evidence type="ECO:0000256" key="3">
    <source>
        <dbReference type="ARBA" id="ARBA00022448"/>
    </source>
</evidence>
<dbReference type="PANTHER" id="PTHR34975:SF2">
    <property type="entry name" value="SPORE GERMINATION PROTEIN A2"/>
    <property type="match status" value="1"/>
</dbReference>
<keyword evidence="5 8" id="KW-0812">Transmembrane</keyword>
<dbReference type="PANTHER" id="PTHR34975">
    <property type="entry name" value="SPORE GERMINATION PROTEIN A2"/>
    <property type="match status" value="1"/>
</dbReference>
<dbReference type="GO" id="GO:0009847">
    <property type="term" value="P:spore germination"/>
    <property type="evidence" value="ECO:0007669"/>
    <property type="project" value="InterPro"/>
</dbReference>
<name>A0A1D2YUU5_9BACI</name>
<dbReference type="NCBIfam" id="TIGR00912">
    <property type="entry name" value="2A0309"/>
    <property type="match status" value="1"/>
</dbReference>
<feature type="transmembrane region" description="Helical" evidence="8">
    <location>
        <begin position="304"/>
        <end position="324"/>
    </location>
</feature>
<evidence type="ECO:0000313" key="10">
    <source>
        <dbReference type="Proteomes" id="UP000243739"/>
    </source>
</evidence>
<evidence type="ECO:0000313" key="9">
    <source>
        <dbReference type="EMBL" id="OEF99443.1"/>
    </source>
</evidence>
<keyword evidence="7 8" id="KW-0472">Membrane</keyword>
<evidence type="ECO:0000256" key="7">
    <source>
        <dbReference type="ARBA" id="ARBA00023136"/>
    </source>
</evidence>
<evidence type="ECO:0000256" key="2">
    <source>
        <dbReference type="ARBA" id="ARBA00007998"/>
    </source>
</evidence>
<feature type="transmembrane region" description="Helical" evidence="8">
    <location>
        <begin position="215"/>
        <end position="241"/>
    </location>
</feature>
<sequence length="364" mass="41664">MNKQTVSPLQFSILIIGFLFGTSIILSTSPEAKQDSWITVIIGGTSGISLFILFYYFYQRFPELTIFQYQQKLLGKKLGKLINYLYIWFFVHLAAIVLTNFWFFMCSTFYPTTSPVVIGLFLMVAITYAIYVGIEAIARTEQILIPIIPISLVIIYSLLWKEYNLENLLPIGENGIKPILSGSLGIFTFPFGETIAFGALFPYIKQGNKNKTKKIFISTLFIMMIFGTISTMLNILILGSIRENSMFPFVDIVRLVNVLGFLERIDAFVMLIWVISVFSKLSILVFAAIIGFRDTFEIEDYRPIVLPVSSLVMTLSYFLYNNIVEMNAFAFSTWPFYSLVFELLIPIILLITLIFKNNKLKNNR</sequence>
<proteinExistence type="inferred from homology"/>
<reference evidence="9 10" key="1">
    <citation type="submission" date="2016-09" db="EMBL/GenBank/DDBJ databases">
        <title>Draft genome sequence for the type strain of Vulcanibacillus modesticaldus BR, a strictly anaerobic, moderately thermophilic, and nitrate-reducing bacterium from deep sea-hydrothermal vents of the Mid-Atlantic Ridge.</title>
        <authorList>
            <person name="Abin C.A."/>
            <person name="Hollibaugh J.T."/>
        </authorList>
    </citation>
    <scope>NUCLEOTIDE SEQUENCE [LARGE SCALE GENOMIC DNA]</scope>
    <source>
        <strain evidence="9 10">BR</strain>
    </source>
</reference>
<organism evidence="9 10">
    <name type="scientific">Vulcanibacillus modesticaldus</name>
    <dbReference type="NCBI Taxonomy" id="337097"/>
    <lineage>
        <taxon>Bacteria</taxon>
        <taxon>Bacillati</taxon>
        <taxon>Bacillota</taxon>
        <taxon>Bacilli</taxon>
        <taxon>Bacillales</taxon>
        <taxon>Bacillaceae</taxon>
        <taxon>Vulcanibacillus</taxon>
    </lineage>
</organism>
<feature type="transmembrane region" description="Helical" evidence="8">
    <location>
        <begin position="143"/>
        <end position="159"/>
    </location>
</feature>
<keyword evidence="3" id="KW-0813">Transport</keyword>
<gene>
    <name evidence="9" type="ORF">BHF71_09025</name>
</gene>
<dbReference type="Pfam" id="PF03845">
    <property type="entry name" value="Spore_permease"/>
    <property type="match status" value="1"/>
</dbReference>
<accession>A0A1D2YUU5</accession>
<feature type="transmembrane region" description="Helical" evidence="8">
    <location>
        <begin position="109"/>
        <end position="131"/>
    </location>
</feature>
<dbReference type="AlphaFoldDB" id="A0A1D2YUU5"/>
<feature type="transmembrane region" description="Helical" evidence="8">
    <location>
        <begin position="12"/>
        <end position="30"/>
    </location>
</feature>
<dbReference type="GO" id="GO:0016020">
    <property type="term" value="C:membrane"/>
    <property type="evidence" value="ECO:0007669"/>
    <property type="project" value="UniProtKB-SubCell"/>
</dbReference>
<feature type="transmembrane region" description="Helical" evidence="8">
    <location>
        <begin position="336"/>
        <end position="355"/>
    </location>
</feature>
<evidence type="ECO:0000256" key="1">
    <source>
        <dbReference type="ARBA" id="ARBA00004141"/>
    </source>
</evidence>
<evidence type="ECO:0000256" key="6">
    <source>
        <dbReference type="ARBA" id="ARBA00022989"/>
    </source>
</evidence>
<comment type="similarity">
    <text evidence="2">Belongs to the amino acid-polyamine-organocation (APC) superfamily. Spore germination protein (SGP) (TC 2.A.3.9) family.</text>
</comment>
<evidence type="ECO:0000256" key="8">
    <source>
        <dbReference type="SAM" id="Phobius"/>
    </source>
</evidence>
<feature type="transmembrane region" description="Helical" evidence="8">
    <location>
        <begin position="179"/>
        <end position="203"/>
    </location>
</feature>
<keyword evidence="10" id="KW-1185">Reference proteome</keyword>
<dbReference type="EMBL" id="MIJF01000023">
    <property type="protein sequence ID" value="OEF99443.1"/>
    <property type="molecule type" value="Genomic_DNA"/>
</dbReference>
<feature type="transmembrane region" description="Helical" evidence="8">
    <location>
        <begin position="267"/>
        <end position="292"/>
    </location>
</feature>
<comment type="subcellular location">
    <subcellularLocation>
        <location evidence="1">Membrane</location>
        <topology evidence="1">Multi-pass membrane protein</topology>
    </subcellularLocation>
</comment>
<protein>
    <submittedName>
        <fullName evidence="9">Uncharacterized protein</fullName>
    </submittedName>
</protein>
<keyword evidence="4" id="KW-0309">Germination</keyword>
<evidence type="ECO:0000256" key="4">
    <source>
        <dbReference type="ARBA" id="ARBA00022544"/>
    </source>
</evidence>
<feature type="transmembrane region" description="Helical" evidence="8">
    <location>
        <begin position="81"/>
        <end position="103"/>
    </location>
</feature>
<dbReference type="InterPro" id="IPR004761">
    <property type="entry name" value="Spore_GerAB"/>
</dbReference>
<comment type="caution">
    <text evidence="9">The sequence shown here is derived from an EMBL/GenBank/DDBJ whole genome shotgun (WGS) entry which is preliminary data.</text>
</comment>
<dbReference type="STRING" id="337097.BHF71_09025"/>